<feature type="domain" description="Bacterial bifunctional deaminase-reductase C-terminal" evidence="1">
    <location>
        <begin position="77"/>
        <end position="172"/>
    </location>
</feature>
<dbReference type="AlphaFoldDB" id="A0A1H6AH19"/>
<dbReference type="PANTHER" id="PTHR38011">
    <property type="entry name" value="DIHYDROFOLATE REDUCTASE FAMILY PROTEIN (AFU_ORTHOLOGUE AFUA_8G06820)"/>
    <property type="match status" value="1"/>
</dbReference>
<dbReference type="RefSeq" id="WP_103886159.1">
    <property type="nucleotide sequence ID" value="NZ_FNVU01000005.1"/>
</dbReference>
<keyword evidence="3" id="KW-1185">Reference proteome</keyword>
<name>A0A1H6AH19_9ACTN</name>
<reference evidence="2 3" key="1">
    <citation type="submission" date="2016-10" db="EMBL/GenBank/DDBJ databases">
        <authorList>
            <person name="de Groot N.N."/>
        </authorList>
    </citation>
    <scope>NUCLEOTIDE SEQUENCE [LARGE SCALE GENOMIC DNA]</scope>
    <source>
        <strain evidence="2 3">CGMCC 4.2023</strain>
    </source>
</reference>
<evidence type="ECO:0000259" key="1">
    <source>
        <dbReference type="Pfam" id="PF01872"/>
    </source>
</evidence>
<dbReference type="Pfam" id="PF01872">
    <property type="entry name" value="RibD_C"/>
    <property type="match status" value="1"/>
</dbReference>
<evidence type="ECO:0000313" key="3">
    <source>
        <dbReference type="Proteomes" id="UP000236754"/>
    </source>
</evidence>
<dbReference type="Gene3D" id="3.40.430.10">
    <property type="entry name" value="Dihydrofolate Reductase, subunit A"/>
    <property type="match status" value="1"/>
</dbReference>
<accession>A0A1H6AH19</accession>
<protein>
    <submittedName>
        <fullName evidence="2">Dihydrofolate reductase</fullName>
    </submittedName>
</protein>
<gene>
    <name evidence="2" type="ORF">SAMN05216223_105373</name>
</gene>
<evidence type="ECO:0000313" key="2">
    <source>
        <dbReference type="EMBL" id="SEG47357.1"/>
    </source>
</evidence>
<dbReference type="InterPro" id="IPR050765">
    <property type="entry name" value="Riboflavin_Biosynth_HTPR"/>
</dbReference>
<organism evidence="2 3">
    <name type="scientific">Actinacidiphila yanglinensis</name>
    <dbReference type="NCBI Taxonomy" id="310779"/>
    <lineage>
        <taxon>Bacteria</taxon>
        <taxon>Bacillati</taxon>
        <taxon>Actinomycetota</taxon>
        <taxon>Actinomycetes</taxon>
        <taxon>Kitasatosporales</taxon>
        <taxon>Streptomycetaceae</taxon>
        <taxon>Actinacidiphila</taxon>
    </lineage>
</organism>
<dbReference type="InterPro" id="IPR002734">
    <property type="entry name" value="RibDG_C"/>
</dbReference>
<dbReference type="OrthoDB" id="195113at2"/>
<dbReference type="GO" id="GO:0009231">
    <property type="term" value="P:riboflavin biosynthetic process"/>
    <property type="evidence" value="ECO:0007669"/>
    <property type="project" value="InterPro"/>
</dbReference>
<dbReference type="SUPFAM" id="SSF53597">
    <property type="entry name" value="Dihydrofolate reductase-like"/>
    <property type="match status" value="1"/>
</dbReference>
<dbReference type="PANTHER" id="PTHR38011:SF11">
    <property type="entry name" value="2,5-DIAMINO-6-RIBOSYLAMINO-4(3H)-PYRIMIDINONE 5'-PHOSPHATE REDUCTASE"/>
    <property type="match status" value="1"/>
</dbReference>
<sequence>MAKTTYFTATSIDGRIADPAGSLDWLFEVEQREDRFAPFFAGVGAFATGATTYTWVLEHEKVLERPDKWQGWYGSTPCWVFTHRDLPAVPGADITFVRGDVRPVHAAMAAAAGDRAIWLVGGGELAGAFADAGLLDEIVLGVAPVLLGGGAPLLPRRLTASRLTLTAAEQSGQFAYLTYAVGRP</sequence>
<dbReference type="Proteomes" id="UP000236754">
    <property type="component" value="Unassembled WGS sequence"/>
</dbReference>
<proteinExistence type="predicted"/>
<dbReference type="InterPro" id="IPR024072">
    <property type="entry name" value="DHFR-like_dom_sf"/>
</dbReference>
<dbReference type="GO" id="GO:0008703">
    <property type="term" value="F:5-amino-6-(5-phosphoribosylamino)uracil reductase activity"/>
    <property type="evidence" value="ECO:0007669"/>
    <property type="project" value="InterPro"/>
</dbReference>
<dbReference type="EMBL" id="FNVU01000005">
    <property type="protein sequence ID" value="SEG47357.1"/>
    <property type="molecule type" value="Genomic_DNA"/>
</dbReference>